<dbReference type="InterPro" id="IPR043128">
    <property type="entry name" value="Rev_trsase/Diguanyl_cyclase"/>
</dbReference>
<keyword evidence="4" id="KW-0540">Nuclease</keyword>
<evidence type="ECO:0000256" key="1">
    <source>
        <dbReference type="ARBA" id="ARBA00012493"/>
    </source>
</evidence>
<feature type="compositionally biased region" description="Basic and acidic residues" evidence="8">
    <location>
        <begin position="736"/>
        <end position="749"/>
    </location>
</feature>
<protein>
    <recommendedName>
        <fullName evidence="1">RNA-directed DNA polymerase</fullName>
        <ecNumber evidence="1">2.7.7.49</ecNumber>
    </recommendedName>
</protein>
<dbReference type="Gene3D" id="3.10.10.10">
    <property type="entry name" value="HIV Type 1 Reverse Transcriptase, subunit A, domain 1"/>
    <property type="match status" value="1"/>
</dbReference>
<dbReference type="InterPro" id="IPR043502">
    <property type="entry name" value="DNA/RNA_pol_sf"/>
</dbReference>
<dbReference type="CDD" id="cd01647">
    <property type="entry name" value="RT_LTR"/>
    <property type="match status" value="1"/>
</dbReference>
<dbReference type="Pfam" id="PF17917">
    <property type="entry name" value="RT_RNaseH"/>
    <property type="match status" value="1"/>
</dbReference>
<evidence type="ECO:0000256" key="4">
    <source>
        <dbReference type="ARBA" id="ARBA00022722"/>
    </source>
</evidence>
<dbReference type="InterPro" id="IPR021109">
    <property type="entry name" value="Peptidase_aspartic_dom_sf"/>
</dbReference>
<evidence type="ECO:0000256" key="2">
    <source>
        <dbReference type="ARBA" id="ARBA00022679"/>
    </source>
</evidence>
<evidence type="ECO:0000256" key="6">
    <source>
        <dbReference type="ARBA" id="ARBA00022801"/>
    </source>
</evidence>
<dbReference type="InterPro" id="IPR000477">
    <property type="entry name" value="RT_dom"/>
</dbReference>
<keyword evidence="3" id="KW-0548">Nucleotidyltransferase</keyword>
<dbReference type="EMBL" id="BQNB010008712">
    <property type="protein sequence ID" value="GJS53234.1"/>
    <property type="molecule type" value="Genomic_DNA"/>
</dbReference>
<keyword evidence="11" id="KW-1185">Reference proteome</keyword>
<dbReference type="Pfam" id="PF17921">
    <property type="entry name" value="Integrase_H2C2"/>
    <property type="match status" value="1"/>
</dbReference>
<feature type="compositionally biased region" description="Basic and acidic residues" evidence="8">
    <location>
        <begin position="718"/>
        <end position="728"/>
    </location>
</feature>
<dbReference type="Pfam" id="PF00078">
    <property type="entry name" value="RVT_1"/>
    <property type="match status" value="1"/>
</dbReference>
<dbReference type="SUPFAM" id="SSF56672">
    <property type="entry name" value="DNA/RNA polymerases"/>
    <property type="match status" value="1"/>
</dbReference>
<dbReference type="InterPro" id="IPR041373">
    <property type="entry name" value="RT_RNaseH"/>
</dbReference>
<gene>
    <name evidence="10" type="ORF">Tco_0626596</name>
</gene>
<sequence>MVEVVVDVQIWMVDVRNEVVVMNLKDPMANYPRLRHVGYEMVFVVERMKWFERCSYLKLILRADEVVKEISFMEVEMVFFHCVRSQNNEEAIEFATELMDKKILTITEHQAENKKKFEDTSRNNQNQQQPFQRNNVARAYTAGRTYVVGTAGTNPNSNVVTGTFLLNNRYASILFDTGADGSFIYTAFSSLIDIIPTTLDHGYDVELADGRIIWVNTLIRGCTLNFLNHSFNINLMPIEMGSFDVIIGMDWLSKYHAVIVCDEKLVRVPFGNEILTFHDDGSNNGHESRLNIISCTKTQRYLLIGCPIFLAHVTTKKAEDKSKEKRLEDVPIVQDFPEVFPEDLSGIPPTRQIEFQIDLIPSIIRPSSSPWGAPVLFVKKKDGSFRMCIDYQELNKLTVKNRYSLPRIDNLFDQLQGLSVYSKIYLRSDYHQLRVREEDIPKTAFRTRYGHYEFQVMPFGLTNAPAVFMDLMNRVCKLYLDKFVIVFINDILIYSKSKQEHLKLILELLKKEQFQGIHVYPAKIKSIKDSASPKTATEIRQFLGLAGYYRRFIEGFSKIAKPMTKLTQNKVKFDWGDKAETAFQLIKQKLCSAPILALPEGSEDFIGYCDASIKGLGAVVFALKIWRHYLYGTKCTVFTDHKSLQHILDKKELNIRQRRWLELLSDYDCEIRYHPGKANVVADALSRKERNKLLWVRALVMTIGLDLPKKILEAQTEAKKPKNLKSEHVGGMLIKNSKDPEKSRKEKLEPRADETLCLNNRSWLPCYVDLRTLIIHESHKSKYYVHPGSDKMYQDMKQLQGWPNMKADIATYVSKCLTYLKVKAELQKPSGLLVQPEIPQWK</sequence>
<evidence type="ECO:0000256" key="3">
    <source>
        <dbReference type="ARBA" id="ARBA00022695"/>
    </source>
</evidence>
<keyword evidence="6" id="KW-0378">Hydrolase</keyword>
<comment type="caution">
    <text evidence="10">The sequence shown here is derived from an EMBL/GenBank/DDBJ whole genome shotgun (WGS) entry which is preliminary data.</text>
</comment>
<evidence type="ECO:0000313" key="11">
    <source>
        <dbReference type="Proteomes" id="UP001151760"/>
    </source>
</evidence>
<keyword evidence="2" id="KW-0808">Transferase</keyword>
<name>A0ABQ4WK51_9ASTR</name>
<dbReference type="PANTHER" id="PTHR37984">
    <property type="entry name" value="PROTEIN CBG26694"/>
    <property type="match status" value="1"/>
</dbReference>
<organism evidence="10 11">
    <name type="scientific">Tanacetum coccineum</name>
    <dbReference type="NCBI Taxonomy" id="301880"/>
    <lineage>
        <taxon>Eukaryota</taxon>
        <taxon>Viridiplantae</taxon>
        <taxon>Streptophyta</taxon>
        <taxon>Embryophyta</taxon>
        <taxon>Tracheophyta</taxon>
        <taxon>Spermatophyta</taxon>
        <taxon>Magnoliopsida</taxon>
        <taxon>eudicotyledons</taxon>
        <taxon>Gunneridae</taxon>
        <taxon>Pentapetalae</taxon>
        <taxon>asterids</taxon>
        <taxon>campanulids</taxon>
        <taxon>Asterales</taxon>
        <taxon>Asteraceae</taxon>
        <taxon>Asteroideae</taxon>
        <taxon>Anthemideae</taxon>
        <taxon>Anthemidinae</taxon>
        <taxon>Tanacetum</taxon>
    </lineage>
</organism>
<dbReference type="EC" id="2.7.7.49" evidence="1"/>
<dbReference type="PANTHER" id="PTHR37984:SF5">
    <property type="entry name" value="PROTEIN NYNRIN-LIKE"/>
    <property type="match status" value="1"/>
</dbReference>
<evidence type="ECO:0000313" key="10">
    <source>
        <dbReference type="EMBL" id="GJS53234.1"/>
    </source>
</evidence>
<dbReference type="InterPro" id="IPR050951">
    <property type="entry name" value="Retrovirus_Pol_polyprotein"/>
</dbReference>
<evidence type="ECO:0000256" key="8">
    <source>
        <dbReference type="SAM" id="MobiDB-lite"/>
    </source>
</evidence>
<proteinExistence type="predicted"/>
<feature type="domain" description="Reverse transcriptase" evidence="9">
    <location>
        <begin position="359"/>
        <end position="547"/>
    </location>
</feature>
<dbReference type="Gene3D" id="1.10.340.70">
    <property type="match status" value="1"/>
</dbReference>
<keyword evidence="7 10" id="KW-0695">RNA-directed DNA polymerase</keyword>
<feature type="region of interest" description="Disordered" evidence="8">
    <location>
        <begin position="113"/>
        <end position="134"/>
    </location>
</feature>
<dbReference type="InterPro" id="IPR041588">
    <property type="entry name" value="Integrase_H2C2"/>
</dbReference>
<dbReference type="Pfam" id="PF08284">
    <property type="entry name" value="RVP_2"/>
    <property type="match status" value="1"/>
</dbReference>
<reference evidence="10" key="1">
    <citation type="journal article" date="2022" name="Int. J. Mol. Sci.">
        <title>Draft Genome of Tanacetum Coccineum: Genomic Comparison of Closely Related Tanacetum-Family Plants.</title>
        <authorList>
            <person name="Yamashiro T."/>
            <person name="Shiraishi A."/>
            <person name="Nakayama K."/>
            <person name="Satake H."/>
        </authorList>
    </citation>
    <scope>NUCLEOTIDE SEQUENCE</scope>
</reference>
<dbReference type="CDD" id="cd00303">
    <property type="entry name" value="retropepsin_like"/>
    <property type="match status" value="1"/>
</dbReference>
<dbReference type="GO" id="GO:0003964">
    <property type="term" value="F:RNA-directed DNA polymerase activity"/>
    <property type="evidence" value="ECO:0007669"/>
    <property type="project" value="UniProtKB-KW"/>
</dbReference>
<dbReference type="Gene3D" id="3.30.70.270">
    <property type="match status" value="2"/>
</dbReference>
<evidence type="ECO:0000256" key="7">
    <source>
        <dbReference type="ARBA" id="ARBA00022918"/>
    </source>
</evidence>
<evidence type="ECO:0000259" key="9">
    <source>
        <dbReference type="PROSITE" id="PS50878"/>
    </source>
</evidence>
<feature type="region of interest" description="Disordered" evidence="8">
    <location>
        <begin position="718"/>
        <end position="749"/>
    </location>
</feature>
<reference evidence="10" key="2">
    <citation type="submission" date="2022-01" db="EMBL/GenBank/DDBJ databases">
        <authorList>
            <person name="Yamashiro T."/>
            <person name="Shiraishi A."/>
            <person name="Satake H."/>
            <person name="Nakayama K."/>
        </authorList>
    </citation>
    <scope>NUCLEOTIDE SEQUENCE</scope>
</reference>
<dbReference type="Gene3D" id="2.40.70.10">
    <property type="entry name" value="Acid Proteases"/>
    <property type="match status" value="1"/>
</dbReference>
<accession>A0ABQ4WK51</accession>
<dbReference type="Proteomes" id="UP001151760">
    <property type="component" value="Unassembled WGS sequence"/>
</dbReference>
<dbReference type="PROSITE" id="PS50878">
    <property type="entry name" value="RT_POL"/>
    <property type="match status" value="1"/>
</dbReference>
<dbReference type="SUPFAM" id="SSF50630">
    <property type="entry name" value="Acid proteases"/>
    <property type="match status" value="1"/>
</dbReference>
<keyword evidence="5" id="KW-0255">Endonuclease</keyword>
<evidence type="ECO:0000256" key="5">
    <source>
        <dbReference type="ARBA" id="ARBA00022759"/>
    </source>
</evidence>
<dbReference type="CDD" id="cd09274">
    <property type="entry name" value="RNase_HI_RT_Ty3"/>
    <property type="match status" value="1"/>
</dbReference>
<feature type="compositionally biased region" description="Low complexity" evidence="8">
    <location>
        <begin position="123"/>
        <end position="134"/>
    </location>
</feature>